<dbReference type="GO" id="GO:0016020">
    <property type="term" value="C:membrane"/>
    <property type="evidence" value="ECO:0007669"/>
    <property type="project" value="UniProtKB-SubCell"/>
</dbReference>
<dbReference type="NCBIfam" id="NF003952">
    <property type="entry name" value="PRK05450.1-5"/>
    <property type="match status" value="1"/>
</dbReference>
<dbReference type="SUPFAM" id="SSF53448">
    <property type="entry name" value="Nucleotide-diphospho-sugar transferases"/>
    <property type="match status" value="1"/>
</dbReference>
<dbReference type="GO" id="GO:0005829">
    <property type="term" value="C:cytosol"/>
    <property type="evidence" value="ECO:0007669"/>
    <property type="project" value="TreeGrafter"/>
</dbReference>
<dbReference type="Proteomes" id="UP000249396">
    <property type="component" value="Unassembled WGS sequence"/>
</dbReference>
<dbReference type="InterPro" id="IPR004528">
    <property type="entry name" value="KdsB"/>
</dbReference>
<keyword evidence="2 5" id="KW-0808">Transferase</keyword>
<evidence type="ECO:0000256" key="3">
    <source>
        <dbReference type="ARBA" id="ARBA00022695"/>
    </source>
</evidence>
<gene>
    <name evidence="5" type="primary">kdsB</name>
    <name evidence="6" type="ORF">DM484_17650</name>
</gene>
<protein>
    <recommendedName>
        <fullName evidence="5">3-deoxy-manno-octulosonate cytidylyltransferase</fullName>
        <ecNumber evidence="5">2.7.7.38</ecNumber>
    </recommendedName>
    <alternativeName>
        <fullName evidence="5">CMP-2-keto-3-deoxyoctulosonic acid synthase</fullName>
        <shortName evidence="5">CKS</shortName>
        <shortName evidence="5">CMP-KDO synthase</shortName>
    </alternativeName>
</protein>
<dbReference type="GO" id="GO:0009103">
    <property type="term" value="P:lipopolysaccharide biosynthetic process"/>
    <property type="evidence" value="ECO:0007669"/>
    <property type="project" value="UniProtKB-UniRule"/>
</dbReference>
<dbReference type="FunFam" id="3.90.550.10:FF:000011">
    <property type="entry name" value="3-deoxy-manno-octulosonate cytidylyltransferase"/>
    <property type="match status" value="1"/>
</dbReference>
<dbReference type="PANTHER" id="PTHR42866">
    <property type="entry name" value="3-DEOXY-MANNO-OCTULOSONATE CYTIDYLYLTRANSFERASE"/>
    <property type="match status" value="1"/>
</dbReference>
<comment type="subcellular location">
    <subcellularLocation>
        <location evidence="5">Cytoplasm</location>
    </subcellularLocation>
    <subcellularLocation>
        <location evidence="1">Membrane</location>
    </subcellularLocation>
</comment>
<evidence type="ECO:0000256" key="5">
    <source>
        <dbReference type="HAMAP-Rule" id="MF_00057"/>
    </source>
</evidence>
<organism evidence="6 7">
    <name type="scientific">Candidatus Methylumidiphilus alinenensis</name>
    <dbReference type="NCBI Taxonomy" id="2202197"/>
    <lineage>
        <taxon>Bacteria</taxon>
        <taxon>Pseudomonadati</taxon>
        <taxon>Pseudomonadota</taxon>
        <taxon>Gammaproteobacteria</taxon>
        <taxon>Methylococcales</taxon>
        <taxon>Candidatus Methylumidiphilus</taxon>
    </lineage>
</organism>
<evidence type="ECO:0000313" key="7">
    <source>
        <dbReference type="Proteomes" id="UP000249396"/>
    </source>
</evidence>
<comment type="pathway">
    <text evidence="5">Nucleotide-sugar biosynthesis; CMP-3-deoxy-D-manno-octulosonate biosynthesis; CMP-3-deoxy-D-manno-octulosonate from 3-deoxy-D-manno-octulosonate and CTP: step 1/1.</text>
</comment>
<keyword evidence="4 5" id="KW-0448">Lipopolysaccharide biosynthesis</keyword>
<comment type="catalytic activity">
    <reaction evidence="5">
        <text>3-deoxy-alpha-D-manno-oct-2-ulosonate + CTP = CMP-3-deoxy-beta-D-manno-octulosonate + diphosphate</text>
        <dbReference type="Rhea" id="RHEA:23448"/>
        <dbReference type="ChEBI" id="CHEBI:33019"/>
        <dbReference type="ChEBI" id="CHEBI:37563"/>
        <dbReference type="ChEBI" id="CHEBI:85986"/>
        <dbReference type="ChEBI" id="CHEBI:85987"/>
        <dbReference type="EC" id="2.7.7.38"/>
    </reaction>
</comment>
<proteinExistence type="inferred from homology"/>
<evidence type="ECO:0000256" key="4">
    <source>
        <dbReference type="ARBA" id="ARBA00022985"/>
    </source>
</evidence>
<dbReference type="Pfam" id="PF02348">
    <property type="entry name" value="CTP_transf_3"/>
    <property type="match status" value="1"/>
</dbReference>
<comment type="caution">
    <text evidence="6">The sequence shown here is derived from an EMBL/GenBank/DDBJ whole genome shotgun (WGS) entry which is preliminary data.</text>
</comment>
<sequence length="254" mass="28424">MVDFKIVIPARHASTRLPGKPLLDIAGRPMIVHVCERGLESGASEVVLATDDERIAEAVAGLPVRVVMTRADHHSGTERIREAADIIGWTDDTIVVNLQGDEPFIPPDLKRRLARLLAKQDVAEVATLATPIVDRAEIFNPSVVKVVLDRDGHALYFSRAPIPWHRESFNKTDAELPLVFPWLRHIGVYAYSVGFLHRYVSWPPSELEAVESLEQLRILWMGERILVMPVESAPEAGVDTEEDLHRVRARFAAK</sequence>
<evidence type="ECO:0000256" key="2">
    <source>
        <dbReference type="ARBA" id="ARBA00022679"/>
    </source>
</evidence>
<dbReference type="EMBL" id="QJPH01000371">
    <property type="protein sequence ID" value="PZN75908.1"/>
    <property type="molecule type" value="Genomic_DNA"/>
</dbReference>
<dbReference type="InterPro" id="IPR029044">
    <property type="entry name" value="Nucleotide-diphossugar_trans"/>
</dbReference>
<dbReference type="GO" id="GO:0008690">
    <property type="term" value="F:3-deoxy-manno-octulosonate cytidylyltransferase activity"/>
    <property type="evidence" value="ECO:0007669"/>
    <property type="project" value="UniProtKB-UniRule"/>
</dbReference>
<dbReference type="GO" id="GO:0033468">
    <property type="term" value="P:CMP-keto-3-deoxy-D-manno-octulosonic acid biosynthetic process"/>
    <property type="evidence" value="ECO:0007669"/>
    <property type="project" value="UniProtKB-UniRule"/>
</dbReference>
<dbReference type="InterPro" id="IPR003329">
    <property type="entry name" value="Cytidylyl_trans"/>
</dbReference>
<comment type="similarity">
    <text evidence="5">Belongs to the KdsB family.</text>
</comment>
<evidence type="ECO:0000256" key="1">
    <source>
        <dbReference type="ARBA" id="ARBA00004370"/>
    </source>
</evidence>
<dbReference type="EC" id="2.7.7.38" evidence="5"/>
<dbReference type="PANTHER" id="PTHR42866:SF2">
    <property type="entry name" value="3-DEOXY-MANNO-OCTULOSONATE CYTIDYLYLTRANSFERASE, MITOCHONDRIAL"/>
    <property type="match status" value="1"/>
</dbReference>
<comment type="function">
    <text evidence="5">Activates KDO (a required 8-carbon sugar) for incorporation into bacterial lipopolysaccharide in Gram-negative bacteria.</text>
</comment>
<dbReference type="NCBIfam" id="NF009905">
    <property type="entry name" value="PRK13368.1"/>
    <property type="match status" value="1"/>
</dbReference>
<reference evidence="6 7" key="1">
    <citation type="journal article" date="2018" name="Aquat. Microb. Ecol.">
        <title>Gammaproteobacterial methanotrophs dominate.</title>
        <authorList>
            <person name="Rissanen A.J."/>
            <person name="Saarenheimo J."/>
            <person name="Tiirola M."/>
            <person name="Peura S."/>
            <person name="Aalto S.L."/>
            <person name="Karvinen A."/>
            <person name="Nykanen H."/>
        </authorList>
    </citation>
    <scope>NUCLEOTIDE SEQUENCE [LARGE SCALE GENOMIC DNA]</scope>
    <source>
        <strain evidence="6">AMbin10</strain>
    </source>
</reference>
<dbReference type="UniPathway" id="UPA00358">
    <property type="reaction ID" value="UER00476"/>
</dbReference>
<name>A0A2W4R793_9GAMM</name>
<dbReference type="AlphaFoldDB" id="A0A2W4R793"/>
<dbReference type="Gene3D" id="3.90.550.10">
    <property type="entry name" value="Spore Coat Polysaccharide Biosynthesis Protein SpsA, Chain A"/>
    <property type="match status" value="1"/>
</dbReference>
<dbReference type="HAMAP" id="MF_00057">
    <property type="entry name" value="KdsB"/>
    <property type="match status" value="1"/>
</dbReference>
<dbReference type="NCBIfam" id="NF003950">
    <property type="entry name" value="PRK05450.1-3"/>
    <property type="match status" value="1"/>
</dbReference>
<evidence type="ECO:0000313" key="6">
    <source>
        <dbReference type="EMBL" id="PZN75908.1"/>
    </source>
</evidence>
<accession>A0A2W4R793</accession>
<keyword evidence="5" id="KW-0963">Cytoplasm</keyword>
<dbReference type="CDD" id="cd02517">
    <property type="entry name" value="CMP-KDO-Synthetase"/>
    <property type="match status" value="1"/>
</dbReference>
<dbReference type="NCBIfam" id="TIGR00466">
    <property type="entry name" value="kdsB"/>
    <property type="match status" value="1"/>
</dbReference>
<keyword evidence="3 5" id="KW-0548">Nucleotidyltransferase</keyword>